<dbReference type="AlphaFoldDB" id="A0A0U2WNG5"/>
<dbReference type="EMBL" id="CP006867">
    <property type="protein sequence ID" value="ALU12497.1"/>
    <property type="molecule type" value="Genomic_DNA"/>
</dbReference>
<sequence length="218" mass="23727">MDEEELGRLLYVVPATIIALILVNPNNYESVAFLSLLSSSVLFFLGYPNQAFLTLLSGILGIGTVKVLSIDSTETITRTKRVTVTSAETVTVYLTETLTRTVTRTLIKESTVTETSFLTLRDCSREVIVTSFVNLGEIACYGKLFCEGSKEVNAMLGYNLTVTSRVIGTTTVYLPINGTIGPCVNGISVKPGVTFVLARPYYGQVPATVTIRMKTESR</sequence>
<feature type="transmembrane region" description="Helical" evidence="1">
    <location>
        <begin position="6"/>
        <end position="23"/>
    </location>
</feature>
<evidence type="ECO:0000313" key="3">
    <source>
        <dbReference type="Proteomes" id="UP000060778"/>
    </source>
</evidence>
<organism evidence="2 3">
    <name type="scientific">Ignicoccus islandicus DSM 13165</name>
    <dbReference type="NCBI Taxonomy" id="940295"/>
    <lineage>
        <taxon>Archaea</taxon>
        <taxon>Thermoproteota</taxon>
        <taxon>Thermoprotei</taxon>
        <taxon>Desulfurococcales</taxon>
        <taxon>Desulfurococcaceae</taxon>
        <taxon>Ignicoccus</taxon>
    </lineage>
</organism>
<keyword evidence="1" id="KW-0812">Transmembrane</keyword>
<keyword evidence="1" id="KW-0472">Membrane</keyword>
<dbReference type="Proteomes" id="UP000060778">
    <property type="component" value="Chromosome"/>
</dbReference>
<protein>
    <submittedName>
        <fullName evidence="2">Uncharacterized protein</fullName>
    </submittedName>
</protein>
<name>A0A0U2WNG5_9CREN</name>
<proteinExistence type="predicted"/>
<reference evidence="2 3" key="1">
    <citation type="submission" date="2013-11" db="EMBL/GenBank/DDBJ databases">
        <title>Comparative genomics of Ignicoccus.</title>
        <authorList>
            <person name="Podar M."/>
        </authorList>
    </citation>
    <scope>NUCLEOTIDE SEQUENCE [LARGE SCALE GENOMIC DNA]</scope>
    <source>
        <strain evidence="2 3">DSM 13165</strain>
    </source>
</reference>
<dbReference type="KEGG" id="iis:EYM_04495"/>
<keyword evidence="3" id="KW-1185">Reference proteome</keyword>
<dbReference type="RefSeq" id="WP_075049842.1">
    <property type="nucleotide sequence ID" value="NZ_CP006867.1"/>
</dbReference>
<evidence type="ECO:0000313" key="2">
    <source>
        <dbReference type="EMBL" id="ALU12497.1"/>
    </source>
</evidence>
<dbReference type="GeneID" id="30680290"/>
<feature type="transmembrane region" description="Helical" evidence="1">
    <location>
        <begin position="30"/>
        <end position="47"/>
    </location>
</feature>
<evidence type="ECO:0000256" key="1">
    <source>
        <dbReference type="SAM" id="Phobius"/>
    </source>
</evidence>
<dbReference type="STRING" id="940295.EYM_04495"/>
<gene>
    <name evidence="2" type="ORF">EYM_04495</name>
</gene>
<accession>A0A0U2WNG5</accession>
<feature type="transmembrane region" description="Helical" evidence="1">
    <location>
        <begin position="53"/>
        <end position="71"/>
    </location>
</feature>
<keyword evidence="1" id="KW-1133">Transmembrane helix</keyword>